<dbReference type="Proteomes" id="UP000228896">
    <property type="component" value="Unassembled WGS sequence"/>
</dbReference>
<evidence type="ECO:0000256" key="1">
    <source>
        <dbReference type="ARBA" id="ARBA00007705"/>
    </source>
</evidence>
<evidence type="ECO:0000256" key="11">
    <source>
        <dbReference type="ARBA" id="ARBA00022932"/>
    </source>
</evidence>
<evidence type="ECO:0000313" key="20">
    <source>
        <dbReference type="Proteomes" id="UP000228896"/>
    </source>
</evidence>
<dbReference type="PANTHER" id="PTHR10133">
    <property type="entry name" value="DNA POLYMERASE I"/>
    <property type="match status" value="1"/>
</dbReference>
<evidence type="ECO:0000256" key="9">
    <source>
        <dbReference type="ARBA" id="ARBA00022801"/>
    </source>
</evidence>
<dbReference type="NCBIfam" id="NF004397">
    <property type="entry name" value="PRK05755.1"/>
    <property type="match status" value="1"/>
</dbReference>
<gene>
    <name evidence="16" type="primary">polA</name>
    <name evidence="19" type="ORF">COS18_04215</name>
</gene>
<dbReference type="FunFam" id="1.20.1060.10:FF:000001">
    <property type="entry name" value="DNA polymerase I"/>
    <property type="match status" value="1"/>
</dbReference>
<comment type="catalytic activity">
    <reaction evidence="14 16">
        <text>DNA(n) + a 2'-deoxyribonucleoside 5'-triphosphate = DNA(n+1) + diphosphate</text>
        <dbReference type="Rhea" id="RHEA:22508"/>
        <dbReference type="Rhea" id="RHEA-COMP:17339"/>
        <dbReference type="Rhea" id="RHEA-COMP:17340"/>
        <dbReference type="ChEBI" id="CHEBI:33019"/>
        <dbReference type="ChEBI" id="CHEBI:61560"/>
        <dbReference type="ChEBI" id="CHEBI:173112"/>
        <dbReference type="EC" id="2.7.7.7"/>
    </reaction>
</comment>
<feature type="domain" description="5'-3' exonuclease" evidence="18">
    <location>
        <begin position="7"/>
        <end position="267"/>
    </location>
</feature>
<organism evidence="19 20">
    <name type="scientific">Candidatus Falkowbacteria bacterium CG02_land_8_20_14_3_00_36_14</name>
    <dbReference type="NCBI Taxonomy" id="1974560"/>
    <lineage>
        <taxon>Bacteria</taxon>
        <taxon>Candidatus Falkowiibacteriota</taxon>
    </lineage>
</organism>
<comment type="function">
    <text evidence="16">In addition to polymerase activity, this DNA polymerase exhibits 3'-5' and 5'-3' exonuclease activity.</text>
</comment>
<accession>A0A2M7DLN9</accession>
<dbReference type="Gene3D" id="3.40.50.1010">
    <property type="entry name" value="5'-nuclease"/>
    <property type="match status" value="1"/>
</dbReference>
<evidence type="ECO:0000256" key="14">
    <source>
        <dbReference type="ARBA" id="ARBA00049244"/>
    </source>
</evidence>
<dbReference type="EMBL" id="PETS01000107">
    <property type="protein sequence ID" value="PIV50703.1"/>
    <property type="molecule type" value="Genomic_DNA"/>
</dbReference>
<dbReference type="NCBIfam" id="TIGR00593">
    <property type="entry name" value="pola"/>
    <property type="match status" value="1"/>
</dbReference>
<dbReference type="InterPro" id="IPR020046">
    <property type="entry name" value="5-3_exonucl_a-hlix_arch_N"/>
</dbReference>
<evidence type="ECO:0000259" key="18">
    <source>
        <dbReference type="SMART" id="SM00475"/>
    </source>
</evidence>
<dbReference type="SUPFAM" id="SSF88723">
    <property type="entry name" value="PIN domain-like"/>
    <property type="match status" value="1"/>
</dbReference>
<dbReference type="SUPFAM" id="SSF56672">
    <property type="entry name" value="DNA/RNA polymerases"/>
    <property type="match status" value="1"/>
</dbReference>
<keyword evidence="11 16" id="KW-0239">DNA-directed DNA polymerase</keyword>
<dbReference type="AlphaFoldDB" id="A0A2M7DLN9"/>
<evidence type="ECO:0000256" key="10">
    <source>
        <dbReference type="ARBA" id="ARBA00022839"/>
    </source>
</evidence>
<evidence type="ECO:0000259" key="17">
    <source>
        <dbReference type="SMART" id="SM00474"/>
    </source>
</evidence>
<name>A0A2M7DLN9_9BACT</name>
<dbReference type="Gene3D" id="1.20.1060.10">
    <property type="entry name" value="Taq DNA Polymerase, Chain T, domain 4"/>
    <property type="match status" value="1"/>
</dbReference>
<evidence type="ECO:0000256" key="3">
    <source>
        <dbReference type="ARBA" id="ARBA00020311"/>
    </source>
</evidence>
<dbReference type="InterPro" id="IPR012337">
    <property type="entry name" value="RNaseH-like_sf"/>
</dbReference>
<evidence type="ECO:0000256" key="7">
    <source>
        <dbReference type="ARBA" id="ARBA00022722"/>
    </source>
</evidence>
<dbReference type="Pfam" id="PF02739">
    <property type="entry name" value="5_3_exonuc_N"/>
    <property type="match status" value="1"/>
</dbReference>
<evidence type="ECO:0000313" key="19">
    <source>
        <dbReference type="EMBL" id="PIV50703.1"/>
    </source>
</evidence>
<dbReference type="InterPro" id="IPR043502">
    <property type="entry name" value="DNA/RNA_pol_sf"/>
</dbReference>
<keyword evidence="9 16" id="KW-0378">Hydrolase</keyword>
<dbReference type="Pfam" id="PF00476">
    <property type="entry name" value="DNA_pol_A"/>
    <property type="match status" value="1"/>
</dbReference>
<dbReference type="Pfam" id="PF01612">
    <property type="entry name" value="DNA_pol_A_exo1"/>
    <property type="match status" value="1"/>
</dbReference>
<sequence>MVKKTNGRLIIIDGNALIHRSFHALPPTMATKKGEVVNAVYGFTTALIKAIREFRPEYIALTLDKKGPTFRHIAYEKYKATRIKAPDELYKQIPRVKEVVKAFNIPIYEMSGFEADDLIGTICHKVDGEIEKIILTGDLDTLQLVNKHTKVYTLSRGISDSVVYDEQAVFNRFNLLPRQMIDYKALRGDPSDNIPGVKGIGEKGAIGLLLDFKTLEGVYKNIDSEKIKDRTKELLKKYKNDAILSKKLATIKIDVKVDFKLEEALFKDINNEKIVKLFSELEFKSLLPRVQEITQKQKRKKVIKQKSGRDKSPYTEASEDKFERNKKLFKYLLVDDDKKFKSFLLKLKKQKTFAFDTETSSFDPITAQLLGISFSWKAGEAYYLKLKIKNEKVKDDVNNLFNYKENNNCQENPWLKELKPIFTDKKIKKYGHNIKFDIRVIKNNGTEATGIEFDTMIASYLLNPGTRQHNLDDLTFAELGFEKISKDDLLGTGWDKITFSAVEIEKLYLYSCEDADFTFRLVNKLRNKLKAKGLAKLFKEMEMPLVPILAKMEDNGISLDKKILIGLGKKVFLDIKKLEKKIYKTSGEKFNINSPKQLQVVLFEKMAIAKDGIKKTKTGISTSADELVKMIDLHPIIKLIQSYRELSKLYNTYIKALPELINKKTERIHTSYNQAVTATGRLSSTEPNLQNIPIKTELGREIRKAFVAKRGYKLLALDYSQIELRLAAHMSGD</sequence>
<evidence type="ECO:0000256" key="13">
    <source>
        <dbReference type="ARBA" id="ARBA00023204"/>
    </source>
</evidence>
<evidence type="ECO:0000256" key="8">
    <source>
        <dbReference type="ARBA" id="ARBA00022763"/>
    </source>
</evidence>
<keyword evidence="13 16" id="KW-0234">DNA repair</keyword>
<evidence type="ECO:0000256" key="15">
    <source>
        <dbReference type="NCBIfam" id="TIGR00593"/>
    </source>
</evidence>
<dbReference type="GO" id="GO:0003887">
    <property type="term" value="F:DNA-directed DNA polymerase activity"/>
    <property type="evidence" value="ECO:0007669"/>
    <property type="project" value="UniProtKB-UniRule"/>
</dbReference>
<dbReference type="InterPro" id="IPR036397">
    <property type="entry name" value="RNaseH_sf"/>
</dbReference>
<dbReference type="GO" id="GO:0006302">
    <property type="term" value="P:double-strand break repair"/>
    <property type="evidence" value="ECO:0007669"/>
    <property type="project" value="TreeGrafter"/>
</dbReference>
<evidence type="ECO:0000256" key="4">
    <source>
        <dbReference type="ARBA" id="ARBA00022679"/>
    </source>
</evidence>
<comment type="similarity">
    <text evidence="1 16">Belongs to the DNA polymerase type-A family.</text>
</comment>
<dbReference type="GO" id="GO:0008408">
    <property type="term" value="F:3'-5' exonuclease activity"/>
    <property type="evidence" value="ECO:0007669"/>
    <property type="project" value="UniProtKB-UniRule"/>
</dbReference>
<dbReference type="Pfam" id="PF01367">
    <property type="entry name" value="5_3_exonuc"/>
    <property type="match status" value="1"/>
</dbReference>
<dbReference type="InterPro" id="IPR002562">
    <property type="entry name" value="3'-5'_exonuclease_dom"/>
</dbReference>
<evidence type="ECO:0000256" key="12">
    <source>
        <dbReference type="ARBA" id="ARBA00023125"/>
    </source>
</evidence>
<evidence type="ECO:0000256" key="6">
    <source>
        <dbReference type="ARBA" id="ARBA00022705"/>
    </source>
</evidence>
<dbReference type="EC" id="2.7.7.7" evidence="2 15"/>
<dbReference type="SMART" id="SM00474">
    <property type="entry name" value="35EXOc"/>
    <property type="match status" value="1"/>
</dbReference>
<keyword evidence="10 16" id="KW-0269">Exonuclease</keyword>
<dbReference type="SMART" id="SM00475">
    <property type="entry name" value="53EXOc"/>
    <property type="match status" value="1"/>
</dbReference>
<keyword evidence="4 16" id="KW-0808">Transferase</keyword>
<evidence type="ECO:0000256" key="16">
    <source>
        <dbReference type="RuleBase" id="RU004460"/>
    </source>
</evidence>
<dbReference type="InterPro" id="IPR008918">
    <property type="entry name" value="HhH2"/>
</dbReference>
<dbReference type="GO" id="GO:0008409">
    <property type="term" value="F:5'-3' exonuclease activity"/>
    <property type="evidence" value="ECO:0007669"/>
    <property type="project" value="UniProtKB-UniRule"/>
</dbReference>
<dbReference type="InterPro" id="IPR020045">
    <property type="entry name" value="DNA_polI_H3TH"/>
</dbReference>
<dbReference type="InterPro" id="IPR036279">
    <property type="entry name" value="5-3_exonuclease_C_sf"/>
</dbReference>
<dbReference type="CDD" id="cd09859">
    <property type="entry name" value="PIN_53EXO"/>
    <property type="match status" value="1"/>
</dbReference>
<dbReference type="InterPro" id="IPR002298">
    <property type="entry name" value="DNA_polymerase_A"/>
</dbReference>
<dbReference type="GO" id="GO:0006261">
    <property type="term" value="P:DNA-templated DNA replication"/>
    <property type="evidence" value="ECO:0007669"/>
    <property type="project" value="UniProtKB-UniRule"/>
</dbReference>
<dbReference type="SUPFAM" id="SSF47807">
    <property type="entry name" value="5' to 3' exonuclease, C-terminal subdomain"/>
    <property type="match status" value="1"/>
</dbReference>
<dbReference type="InterPro" id="IPR001098">
    <property type="entry name" value="DNA-dir_DNA_pol_A_palm_dom"/>
</dbReference>
<dbReference type="SUPFAM" id="SSF53098">
    <property type="entry name" value="Ribonuclease H-like"/>
    <property type="match status" value="1"/>
</dbReference>
<proteinExistence type="inferred from homology"/>
<dbReference type="CDD" id="cd09898">
    <property type="entry name" value="H3TH_53EXO"/>
    <property type="match status" value="1"/>
</dbReference>
<dbReference type="Gene3D" id="3.30.70.370">
    <property type="match status" value="1"/>
</dbReference>
<dbReference type="InterPro" id="IPR018320">
    <property type="entry name" value="DNA_polymerase_1"/>
</dbReference>
<evidence type="ECO:0000256" key="2">
    <source>
        <dbReference type="ARBA" id="ARBA00012417"/>
    </source>
</evidence>
<keyword evidence="7" id="KW-0540">Nuclease</keyword>
<dbReference type="InterPro" id="IPR002421">
    <property type="entry name" value="5-3_exonuclease"/>
</dbReference>
<dbReference type="SMART" id="SM00279">
    <property type="entry name" value="HhH2"/>
    <property type="match status" value="1"/>
</dbReference>
<keyword evidence="5 16" id="KW-0548">Nucleotidyltransferase</keyword>
<feature type="non-terminal residue" evidence="19">
    <location>
        <position position="733"/>
    </location>
</feature>
<dbReference type="Gene3D" id="1.10.150.20">
    <property type="entry name" value="5' to 3' exonuclease, C-terminal subdomain"/>
    <property type="match status" value="1"/>
</dbReference>
<protein>
    <recommendedName>
        <fullName evidence="3 15">DNA polymerase I</fullName>
        <ecNumber evidence="2 15">2.7.7.7</ecNumber>
    </recommendedName>
</protein>
<reference evidence="20" key="1">
    <citation type="submission" date="2017-09" db="EMBL/GenBank/DDBJ databases">
        <title>Depth-based differentiation of microbial function through sediment-hosted aquifers and enrichment of novel symbionts in the deep terrestrial subsurface.</title>
        <authorList>
            <person name="Probst A.J."/>
            <person name="Ladd B."/>
            <person name="Jarett J.K."/>
            <person name="Geller-Mcgrath D.E."/>
            <person name="Sieber C.M.K."/>
            <person name="Emerson J.B."/>
            <person name="Anantharaman K."/>
            <person name="Thomas B.C."/>
            <person name="Malmstrom R."/>
            <person name="Stieglmeier M."/>
            <person name="Klingl A."/>
            <person name="Woyke T."/>
            <person name="Ryan C.M."/>
            <person name="Banfield J.F."/>
        </authorList>
    </citation>
    <scope>NUCLEOTIDE SEQUENCE [LARGE SCALE GENOMIC DNA]</scope>
</reference>
<dbReference type="Gene3D" id="3.30.420.10">
    <property type="entry name" value="Ribonuclease H-like superfamily/Ribonuclease H"/>
    <property type="match status" value="1"/>
</dbReference>
<dbReference type="GO" id="GO:0003677">
    <property type="term" value="F:DNA binding"/>
    <property type="evidence" value="ECO:0007669"/>
    <property type="project" value="UniProtKB-UniRule"/>
</dbReference>
<dbReference type="InterPro" id="IPR029060">
    <property type="entry name" value="PIN-like_dom_sf"/>
</dbReference>
<keyword evidence="6 16" id="KW-0235">DNA replication</keyword>
<dbReference type="PRINTS" id="PR00868">
    <property type="entry name" value="DNAPOLI"/>
</dbReference>
<feature type="domain" description="3'-5' exonuclease" evidence="17">
    <location>
        <begin position="331"/>
        <end position="530"/>
    </location>
</feature>
<dbReference type="FunFam" id="1.10.150.20:FF:000003">
    <property type="entry name" value="DNA polymerase I"/>
    <property type="match status" value="1"/>
</dbReference>
<dbReference type="PANTHER" id="PTHR10133:SF27">
    <property type="entry name" value="DNA POLYMERASE NU"/>
    <property type="match status" value="1"/>
</dbReference>
<keyword evidence="12 16" id="KW-0238">DNA-binding</keyword>
<keyword evidence="8 16" id="KW-0227">DNA damage</keyword>
<dbReference type="CDD" id="cd06139">
    <property type="entry name" value="DNA_polA_I_Ecoli_like_exo"/>
    <property type="match status" value="1"/>
</dbReference>
<comment type="caution">
    <text evidence="19">The sequence shown here is derived from an EMBL/GenBank/DDBJ whole genome shotgun (WGS) entry which is preliminary data.</text>
</comment>
<evidence type="ECO:0000256" key="5">
    <source>
        <dbReference type="ARBA" id="ARBA00022695"/>
    </source>
</evidence>